<accession>A0A1Y1IXY8</accession>
<feature type="non-terminal residue" evidence="2">
    <location>
        <position position="1"/>
    </location>
</feature>
<evidence type="ECO:0000313" key="3">
    <source>
        <dbReference type="Proteomes" id="UP000054558"/>
    </source>
</evidence>
<dbReference type="OMA" id="FAWHDSL"/>
<organism evidence="2 3">
    <name type="scientific">Klebsormidium nitens</name>
    <name type="common">Green alga</name>
    <name type="synonym">Ulothrix nitens</name>
    <dbReference type="NCBI Taxonomy" id="105231"/>
    <lineage>
        <taxon>Eukaryota</taxon>
        <taxon>Viridiplantae</taxon>
        <taxon>Streptophyta</taxon>
        <taxon>Klebsormidiophyceae</taxon>
        <taxon>Klebsormidiales</taxon>
        <taxon>Klebsormidiaceae</taxon>
        <taxon>Klebsormidium</taxon>
    </lineage>
</organism>
<proteinExistence type="predicted"/>
<feature type="compositionally biased region" description="Pro residues" evidence="1">
    <location>
        <begin position="181"/>
        <end position="198"/>
    </location>
</feature>
<reference evidence="2 3" key="1">
    <citation type="journal article" date="2014" name="Nat. Commun.">
        <title>Klebsormidium flaccidum genome reveals primary factors for plant terrestrial adaptation.</title>
        <authorList>
            <person name="Hori K."/>
            <person name="Maruyama F."/>
            <person name="Fujisawa T."/>
            <person name="Togashi T."/>
            <person name="Yamamoto N."/>
            <person name="Seo M."/>
            <person name="Sato S."/>
            <person name="Yamada T."/>
            <person name="Mori H."/>
            <person name="Tajima N."/>
            <person name="Moriyama T."/>
            <person name="Ikeuchi M."/>
            <person name="Watanabe M."/>
            <person name="Wada H."/>
            <person name="Kobayashi K."/>
            <person name="Saito M."/>
            <person name="Masuda T."/>
            <person name="Sasaki-Sekimoto Y."/>
            <person name="Mashiguchi K."/>
            <person name="Awai K."/>
            <person name="Shimojima M."/>
            <person name="Masuda S."/>
            <person name="Iwai M."/>
            <person name="Nobusawa T."/>
            <person name="Narise T."/>
            <person name="Kondo S."/>
            <person name="Saito H."/>
            <person name="Sato R."/>
            <person name="Murakawa M."/>
            <person name="Ihara Y."/>
            <person name="Oshima-Yamada Y."/>
            <person name="Ohtaka K."/>
            <person name="Satoh M."/>
            <person name="Sonobe K."/>
            <person name="Ishii M."/>
            <person name="Ohtani R."/>
            <person name="Kanamori-Sato M."/>
            <person name="Honoki R."/>
            <person name="Miyazaki D."/>
            <person name="Mochizuki H."/>
            <person name="Umetsu J."/>
            <person name="Higashi K."/>
            <person name="Shibata D."/>
            <person name="Kamiya Y."/>
            <person name="Sato N."/>
            <person name="Nakamura Y."/>
            <person name="Tabata S."/>
            <person name="Ida S."/>
            <person name="Kurokawa K."/>
            <person name="Ohta H."/>
        </authorList>
    </citation>
    <scope>NUCLEOTIDE SEQUENCE [LARGE SCALE GENOMIC DNA]</scope>
    <source>
        <strain evidence="2 3">NIES-2285</strain>
    </source>
</reference>
<gene>
    <name evidence="2" type="ORF">KFL_017410010</name>
</gene>
<feature type="region of interest" description="Disordered" evidence="1">
    <location>
        <begin position="164"/>
        <end position="270"/>
    </location>
</feature>
<dbReference type="Proteomes" id="UP000054558">
    <property type="component" value="Unassembled WGS sequence"/>
</dbReference>
<name>A0A1Y1IXY8_KLENI</name>
<feature type="compositionally biased region" description="Low complexity" evidence="1">
    <location>
        <begin position="170"/>
        <end position="180"/>
    </location>
</feature>
<dbReference type="EMBL" id="DF238690">
    <property type="protein sequence ID" value="GAQ93637.1"/>
    <property type="molecule type" value="Genomic_DNA"/>
</dbReference>
<evidence type="ECO:0000256" key="1">
    <source>
        <dbReference type="SAM" id="MobiDB-lite"/>
    </source>
</evidence>
<keyword evidence="3" id="KW-1185">Reference proteome</keyword>
<evidence type="ECO:0000313" key="2">
    <source>
        <dbReference type="EMBL" id="GAQ93637.1"/>
    </source>
</evidence>
<sequence length="270" mass="29023">FAPRNTNPFDQFNLFPSPKDRMISLSVNRKTQRAYFVTDAQSNSLALYPSTYRVSYISAFKGKNFTEISDTPGKVGSIQGPMWFSATVDLGFAWHDSLASPSGLDLVAFNPATCPGGYLTCQYLSTLCSCRLNNTSTSPLISLTPQIGLTPCFGSSQTPSNISQDFPTCLVPGSPPLGKSSPPPAKPPPSKISPPSVLPPQQIRPRCLSPHQTSFPPASATPPNNVPPPEAASPPRRQTSPFNRRPNFAPPLPTSFPPAVRQLRRSSAAP</sequence>
<protein>
    <submittedName>
        <fullName evidence="2">Uncharacterized protein</fullName>
    </submittedName>
</protein>
<dbReference type="AlphaFoldDB" id="A0A1Y1IXY8"/>